<protein>
    <recommendedName>
        <fullName evidence="3">Tfp pilus assembly protein PilO</fullName>
    </recommendedName>
</protein>
<dbReference type="AlphaFoldDB" id="A0A562TZX1"/>
<dbReference type="EMBL" id="VLLI01000008">
    <property type="protein sequence ID" value="TWI98626.1"/>
    <property type="molecule type" value="Genomic_DNA"/>
</dbReference>
<dbReference type="OrthoDB" id="798543at2"/>
<dbReference type="RefSeq" id="WP_144913451.1">
    <property type="nucleotide sequence ID" value="NZ_VLLI01000008.1"/>
</dbReference>
<sequence length="174" mass="19490">MLKKIPLKKEHLFAIAAVIVCLLCYRLAFQKTIEAWQIHRQLSKQIAAAGDFSDQPAYLDRKQANLSKILGLYRADTVAFRSNIISTISGIAEKGGVKLSEVPAQDPLYNTDKFIIQKLSFEGSFFAMTKVLRQLQSTPGIGMVRAFTYRSVGLKSSNDQTKKLILEVYMEVGK</sequence>
<accession>A0A562TZX1</accession>
<evidence type="ECO:0000313" key="2">
    <source>
        <dbReference type="Proteomes" id="UP000317010"/>
    </source>
</evidence>
<dbReference type="Proteomes" id="UP000317010">
    <property type="component" value="Unassembled WGS sequence"/>
</dbReference>
<organism evidence="1 2">
    <name type="scientific">Mucilaginibacter frigoritolerans</name>
    <dbReference type="NCBI Taxonomy" id="652788"/>
    <lineage>
        <taxon>Bacteria</taxon>
        <taxon>Pseudomonadati</taxon>
        <taxon>Bacteroidota</taxon>
        <taxon>Sphingobacteriia</taxon>
        <taxon>Sphingobacteriales</taxon>
        <taxon>Sphingobacteriaceae</taxon>
        <taxon>Mucilaginibacter</taxon>
    </lineage>
</organism>
<reference evidence="1 2" key="1">
    <citation type="submission" date="2019-07" db="EMBL/GenBank/DDBJ databases">
        <title>Genomic Encyclopedia of Archaeal and Bacterial Type Strains, Phase II (KMG-II): from individual species to whole genera.</title>
        <authorList>
            <person name="Goeker M."/>
        </authorList>
    </citation>
    <scope>NUCLEOTIDE SEQUENCE [LARGE SCALE GENOMIC DNA]</scope>
    <source>
        <strain evidence="1 2">ATCC BAA-1854</strain>
    </source>
</reference>
<gene>
    <name evidence="1" type="ORF">JN11_02814</name>
</gene>
<name>A0A562TZX1_9SPHI</name>
<comment type="caution">
    <text evidence="1">The sequence shown here is derived from an EMBL/GenBank/DDBJ whole genome shotgun (WGS) entry which is preliminary data.</text>
</comment>
<proteinExistence type="predicted"/>
<evidence type="ECO:0000313" key="1">
    <source>
        <dbReference type="EMBL" id="TWI98626.1"/>
    </source>
</evidence>
<keyword evidence="2" id="KW-1185">Reference proteome</keyword>
<evidence type="ECO:0008006" key="3">
    <source>
        <dbReference type="Google" id="ProtNLM"/>
    </source>
</evidence>